<dbReference type="EMBL" id="GGEC01058124">
    <property type="protein sequence ID" value="MBX38608.1"/>
    <property type="molecule type" value="Transcribed_RNA"/>
</dbReference>
<dbReference type="AlphaFoldDB" id="A0A2P2N7Z1"/>
<reference evidence="1" key="1">
    <citation type="submission" date="2018-02" db="EMBL/GenBank/DDBJ databases">
        <title>Rhizophora mucronata_Transcriptome.</title>
        <authorList>
            <person name="Meera S.P."/>
            <person name="Sreeshan A."/>
            <person name="Augustine A."/>
        </authorList>
    </citation>
    <scope>NUCLEOTIDE SEQUENCE</scope>
    <source>
        <tissue evidence="1">Leaf</tissue>
    </source>
</reference>
<proteinExistence type="predicted"/>
<organism evidence="1">
    <name type="scientific">Rhizophora mucronata</name>
    <name type="common">Asiatic mangrove</name>
    <dbReference type="NCBI Taxonomy" id="61149"/>
    <lineage>
        <taxon>Eukaryota</taxon>
        <taxon>Viridiplantae</taxon>
        <taxon>Streptophyta</taxon>
        <taxon>Embryophyta</taxon>
        <taxon>Tracheophyta</taxon>
        <taxon>Spermatophyta</taxon>
        <taxon>Magnoliopsida</taxon>
        <taxon>eudicotyledons</taxon>
        <taxon>Gunneridae</taxon>
        <taxon>Pentapetalae</taxon>
        <taxon>rosids</taxon>
        <taxon>fabids</taxon>
        <taxon>Malpighiales</taxon>
        <taxon>Rhizophoraceae</taxon>
        <taxon>Rhizophora</taxon>
    </lineage>
</organism>
<accession>A0A2P2N7Z1</accession>
<sequence>MQKKWRRVVFCQELEGLLSLLVSFVGQGKHNHILT</sequence>
<evidence type="ECO:0000313" key="1">
    <source>
        <dbReference type="EMBL" id="MBX38608.1"/>
    </source>
</evidence>
<protein>
    <submittedName>
        <fullName evidence="1">Uncharacterized protein</fullName>
    </submittedName>
</protein>
<name>A0A2P2N7Z1_RHIMU</name>